<evidence type="ECO:0000313" key="1">
    <source>
        <dbReference type="EMBL" id="CCA27709.1"/>
    </source>
</evidence>
<dbReference type="HOGENOM" id="CLU_1622013_0_0_1"/>
<reference evidence="1" key="2">
    <citation type="submission" date="2011-02" db="EMBL/GenBank/DDBJ databases">
        <authorList>
            <person name="MacLean D."/>
        </authorList>
    </citation>
    <scope>NUCLEOTIDE SEQUENCE</scope>
</reference>
<proteinExistence type="predicted"/>
<protein>
    <submittedName>
        <fullName evidence="1">AlNc14C642G12325 protein</fullName>
    </submittedName>
</protein>
<accession>F0X1L4</accession>
<sequence>MVEVLTSAPLRLHVRFDVEQSWVNYPAPPGGFNACDILCMMLCADAYTFNRISFAWEGATDLTFQRLWRLAERICRMSVESRVMMALLDGRSMYGYSMSRNVSALDVMHADESMEECDPRFMRALRSDVDLHGHPEPARSLAPVHVSSLLSVLEALSLACMRDH</sequence>
<dbReference type="AlphaFoldDB" id="F0X1L4"/>
<name>F0X1L4_9STRA</name>
<reference evidence="1" key="1">
    <citation type="journal article" date="2011" name="PLoS Biol.">
        <title>Gene gain and loss during evolution of obligate parasitism in the white rust pathogen of Arabidopsis thaliana.</title>
        <authorList>
            <person name="Kemen E."/>
            <person name="Gardiner A."/>
            <person name="Schultz-Larsen T."/>
            <person name="Kemen A.C."/>
            <person name="Balmuth A.L."/>
            <person name="Robert-Seilaniantz A."/>
            <person name="Bailey K."/>
            <person name="Holub E."/>
            <person name="Studholme D.J."/>
            <person name="Maclean D."/>
            <person name="Jones J.D."/>
        </authorList>
    </citation>
    <scope>NUCLEOTIDE SEQUENCE</scope>
</reference>
<organism evidence="1">
    <name type="scientific">Albugo laibachii Nc14</name>
    <dbReference type="NCBI Taxonomy" id="890382"/>
    <lineage>
        <taxon>Eukaryota</taxon>
        <taxon>Sar</taxon>
        <taxon>Stramenopiles</taxon>
        <taxon>Oomycota</taxon>
        <taxon>Peronosporomycetes</taxon>
        <taxon>Albuginales</taxon>
        <taxon>Albuginaceae</taxon>
        <taxon>Albugo</taxon>
    </lineage>
</organism>
<gene>
    <name evidence="1" type="primary">AlNc14C642G12325</name>
    <name evidence="1" type="ORF">ALNC14_138530</name>
</gene>
<dbReference type="EMBL" id="FR824644">
    <property type="protein sequence ID" value="CCA27709.1"/>
    <property type="molecule type" value="Genomic_DNA"/>
</dbReference>